<sequence length="469" mass="49389">MRSGRGIAVAAFGCAILTHHDARAQDATLHGVFTGSIGVTDNVSSAAEPPAGPGPDADGLATVSPGLIFTYTTPRTAQTLSYTFSTSLFFRHSEASSYSNVAAWSGRFVTSPRTSLTLGASGSQGQLNTFQLEQTPGTTTLQGNAGGTTNFVQGSFNEGFSFQPSPVWSLGQAATFAVYNPLLDRPQRTYSVTNTLNVNRSFRHDVAALALSVGYTHFDNVPVTDTDPATEDTYASRDQLLSTLVASWQHDLGRRFSSQLDVGGVVATDLAGGAGSLARPTGLAALRYLHERGDAAELAYTYAATPNVFLQQIQLSHMLTLRAAVPVHAAWHLSVEGSASAQLAQPLETNAKGDLDTGPTTLAVLTDVGLLYSPVTVIPDFALALRYQHANQRTEARRAELPDTRVVRNTLLLSVSGAFPRRMAPGSRILMTQPFGSAGPAGVQRREATPSEPLEGEAPASAGAGDAAR</sequence>
<organism evidence="2 3">
    <name type="scientific">Sorangium atrum</name>
    <dbReference type="NCBI Taxonomy" id="2995308"/>
    <lineage>
        <taxon>Bacteria</taxon>
        <taxon>Pseudomonadati</taxon>
        <taxon>Myxococcota</taxon>
        <taxon>Polyangia</taxon>
        <taxon>Polyangiales</taxon>
        <taxon>Polyangiaceae</taxon>
        <taxon>Sorangium</taxon>
    </lineage>
</organism>
<feature type="region of interest" description="Disordered" evidence="1">
    <location>
        <begin position="430"/>
        <end position="469"/>
    </location>
</feature>
<dbReference type="EMBL" id="JAQNDK010000004">
    <property type="protein sequence ID" value="MDC0682339.1"/>
    <property type="molecule type" value="Genomic_DNA"/>
</dbReference>
<name>A0ABT5C7D7_9BACT</name>
<dbReference type="Proteomes" id="UP001217485">
    <property type="component" value="Unassembled WGS sequence"/>
</dbReference>
<evidence type="ECO:0000313" key="2">
    <source>
        <dbReference type="EMBL" id="MDC0682339.1"/>
    </source>
</evidence>
<evidence type="ECO:0000256" key="1">
    <source>
        <dbReference type="SAM" id="MobiDB-lite"/>
    </source>
</evidence>
<evidence type="ECO:0000313" key="3">
    <source>
        <dbReference type="Proteomes" id="UP001217485"/>
    </source>
</evidence>
<protein>
    <submittedName>
        <fullName evidence="2">Uncharacterized protein</fullName>
    </submittedName>
</protein>
<reference evidence="2 3" key="1">
    <citation type="submission" date="2023-01" db="EMBL/GenBank/DDBJ databases">
        <title>Minimal conservation of predation-associated metabolite biosynthetic gene clusters underscores biosynthetic potential of Myxococcota including descriptions for ten novel species: Archangium lansinium sp. nov., Myxococcus landrumus sp. nov., Nannocystis bai.</title>
        <authorList>
            <person name="Ahearne A."/>
            <person name="Stevens C."/>
            <person name="Dowd S."/>
        </authorList>
    </citation>
    <scope>NUCLEOTIDE SEQUENCE [LARGE SCALE GENOMIC DNA]</scope>
    <source>
        <strain evidence="2 3">WIWO2</strain>
    </source>
</reference>
<proteinExistence type="predicted"/>
<feature type="compositionally biased region" description="Low complexity" evidence="1">
    <location>
        <begin position="450"/>
        <end position="469"/>
    </location>
</feature>
<gene>
    <name evidence="2" type="ORF">POL72_31715</name>
</gene>
<accession>A0ABT5C7D7</accession>
<keyword evidence="3" id="KW-1185">Reference proteome</keyword>
<comment type="caution">
    <text evidence="2">The sequence shown here is derived from an EMBL/GenBank/DDBJ whole genome shotgun (WGS) entry which is preliminary data.</text>
</comment>
<dbReference type="RefSeq" id="WP_272100174.1">
    <property type="nucleotide sequence ID" value="NZ_JAQNDK010000004.1"/>
</dbReference>